<feature type="compositionally biased region" description="Low complexity" evidence="1">
    <location>
        <begin position="42"/>
        <end position="53"/>
    </location>
</feature>
<sequence length="96" mass="10140">MDAESENSGATIIPFPGAKGTGREHPAARPLRDLTWGDVDELLATTARSRSSSPSGGHARVQRHRQAAATEDAALRRARAERAGARHGSPHPGRIA</sequence>
<protein>
    <submittedName>
        <fullName evidence="2">Uncharacterized protein</fullName>
    </submittedName>
</protein>
<keyword evidence="3" id="KW-1185">Reference proteome</keyword>
<feature type="compositionally biased region" description="Polar residues" evidence="1">
    <location>
        <begin position="1"/>
        <end position="10"/>
    </location>
</feature>
<dbReference type="EMBL" id="JBFASG010000006">
    <property type="protein sequence ID" value="MEV4922908.1"/>
    <property type="molecule type" value="Genomic_DNA"/>
</dbReference>
<dbReference type="RefSeq" id="WP_366087358.1">
    <property type="nucleotide sequence ID" value="NZ_JBFASG010000006.1"/>
</dbReference>
<feature type="compositionally biased region" description="Basic and acidic residues" evidence="1">
    <location>
        <begin position="73"/>
        <end position="84"/>
    </location>
</feature>
<proteinExistence type="predicted"/>
<reference evidence="2 3" key="1">
    <citation type="submission" date="2024-06" db="EMBL/GenBank/DDBJ databases">
        <title>The Natural Products Discovery Center: Release of the First 8490 Sequenced Strains for Exploring Actinobacteria Biosynthetic Diversity.</title>
        <authorList>
            <person name="Kalkreuter E."/>
            <person name="Kautsar S.A."/>
            <person name="Yang D."/>
            <person name="Bader C.D."/>
            <person name="Teijaro C.N."/>
            <person name="Fluegel L."/>
            <person name="Davis C.M."/>
            <person name="Simpson J.R."/>
            <person name="Lauterbach L."/>
            <person name="Steele A.D."/>
            <person name="Gui C."/>
            <person name="Meng S."/>
            <person name="Li G."/>
            <person name="Viehrig K."/>
            <person name="Ye F."/>
            <person name="Su P."/>
            <person name="Kiefer A.F."/>
            <person name="Nichols A."/>
            <person name="Cepeda A.J."/>
            <person name="Yan W."/>
            <person name="Fan B."/>
            <person name="Jiang Y."/>
            <person name="Adhikari A."/>
            <person name="Zheng C.-J."/>
            <person name="Schuster L."/>
            <person name="Cowan T.M."/>
            <person name="Smanski M.J."/>
            <person name="Chevrette M.G."/>
            <person name="De Carvalho L.P.S."/>
            <person name="Shen B."/>
        </authorList>
    </citation>
    <scope>NUCLEOTIDE SEQUENCE [LARGE SCALE GENOMIC DNA]</scope>
    <source>
        <strain evidence="2 3">NPDC053791</strain>
    </source>
</reference>
<feature type="region of interest" description="Disordered" evidence="1">
    <location>
        <begin position="1"/>
        <end position="96"/>
    </location>
</feature>
<evidence type="ECO:0000313" key="2">
    <source>
        <dbReference type="EMBL" id="MEV4922908.1"/>
    </source>
</evidence>
<accession>A0ABV3IR49</accession>
<gene>
    <name evidence="2" type="ORF">AB0L03_08665</name>
</gene>
<comment type="caution">
    <text evidence="2">The sequence shown here is derived from an EMBL/GenBank/DDBJ whole genome shotgun (WGS) entry which is preliminary data.</text>
</comment>
<evidence type="ECO:0000256" key="1">
    <source>
        <dbReference type="SAM" id="MobiDB-lite"/>
    </source>
</evidence>
<feature type="compositionally biased region" description="Basic and acidic residues" evidence="1">
    <location>
        <begin position="21"/>
        <end position="32"/>
    </location>
</feature>
<evidence type="ECO:0000313" key="3">
    <source>
        <dbReference type="Proteomes" id="UP001552479"/>
    </source>
</evidence>
<name>A0ABV3IR49_9ACTN</name>
<dbReference type="Proteomes" id="UP001552479">
    <property type="component" value="Unassembled WGS sequence"/>
</dbReference>
<organism evidence="2 3">
    <name type="scientific">Streptomyces roseoverticillatus</name>
    <dbReference type="NCBI Taxonomy" id="66429"/>
    <lineage>
        <taxon>Bacteria</taxon>
        <taxon>Bacillati</taxon>
        <taxon>Actinomycetota</taxon>
        <taxon>Actinomycetes</taxon>
        <taxon>Kitasatosporales</taxon>
        <taxon>Streptomycetaceae</taxon>
        <taxon>Streptomyces</taxon>
    </lineage>
</organism>